<gene>
    <name evidence="2" type="ORF">EI981_24325</name>
</gene>
<dbReference type="EMBL" id="CP034346">
    <property type="protein sequence ID" value="AZS17240.1"/>
    <property type="molecule type" value="Genomic_DNA"/>
</dbReference>
<dbReference type="RefSeq" id="WP_127002616.1">
    <property type="nucleotide sequence ID" value="NZ_CP034346.1"/>
</dbReference>
<dbReference type="AlphaFoldDB" id="A0A3S9V3X5"/>
<protein>
    <submittedName>
        <fullName evidence="2">Uncharacterized protein</fullName>
    </submittedName>
</protein>
<proteinExistence type="predicted"/>
<feature type="compositionally biased region" description="Basic and acidic residues" evidence="1">
    <location>
        <begin position="19"/>
        <end position="32"/>
    </location>
</feature>
<dbReference type="KEGG" id="plut:EI981_24325"/>
<dbReference type="Proteomes" id="UP000270678">
    <property type="component" value="Chromosome"/>
</dbReference>
<keyword evidence="3" id="KW-1185">Reference proteome</keyword>
<organism evidence="2 3">
    <name type="scientific">Paenibacillus lutimineralis</name>
    <dbReference type="NCBI Taxonomy" id="2707005"/>
    <lineage>
        <taxon>Bacteria</taxon>
        <taxon>Bacillati</taxon>
        <taxon>Bacillota</taxon>
        <taxon>Bacilli</taxon>
        <taxon>Bacillales</taxon>
        <taxon>Paenibacillaceae</taxon>
        <taxon>Paenibacillus</taxon>
    </lineage>
</organism>
<reference evidence="3" key="1">
    <citation type="submission" date="2018-12" db="EMBL/GenBank/DDBJ databases">
        <title>Complete genome sequence of Paenibacillus sp. MBLB1234.</title>
        <authorList>
            <person name="Nam Y.-D."/>
            <person name="Kang J."/>
            <person name="Chung W.-H."/>
            <person name="Park Y.S."/>
        </authorList>
    </citation>
    <scope>NUCLEOTIDE SEQUENCE [LARGE SCALE GENOMIC DNA]</scope>
    <source>
        <strain evidence="3">MBLB1234</strain>
    </source>
</reference>
<evidence type="ECO:0000256" key="1">
    <source>
        <dbReference type="SAM" id="MobiDB-lite"/>
    </source>
</evidence>
<evidence type="ECO:0000313" key="2">
    <source>
        <dbReference type="EMBL" id="AZS17240.1"/>
    </source>
</evidence>
<accession>A0A3S9V3X5</accession>
<dbReference type="OrthoDB" id="2632034at2"/>
<feature type="region of interest" description="Disordered" evidence="1">
    <location>
        <begin position="1"/>
        <end position="32"/>
    </location>
</feature>
<evidence type="ECO:0000313" key="3">
    <source>
        <dbReference type="Proteomes" id="UP000270678"/>
    </source>
</evidence>
<name>A0A3S9V3X5_9BACL</name>
<sequence length="70" mass="8521">MKSRLSHIIDASQSLAYSQEHKRESRSPEDSNNYIHDKERLLLWDRLVLRSGTIRQPWHEKLCELRRSRY</sequence>